<proteinExistence type="predicted"/>
<dbReference type="AlphaFoldDB" id="A0A1W2BSV1"/>
<evidence type="ECO:0000313" key="2">
    <source>
        <dbReference type="Proteomes" id="UP000192738"/>
    </source>
</evidence>
<dbReference type="OrthoDB" id="1684902at2"/>
<dbReference type="STRING" id="112901.SAMN04488500_108133"/>
<keyword evidence="2" id="KW-1185">Reference proteome</keyword>
<dbReference type="Proteomes" id="UP000192738">
    <property type="component" value="Unassembled WGS sequence"/>
</dbReference>
<name>A0A1W2BSV1_9FIRM</name>
<accession>A0A1W2BSV1</accession>
<organism evidence="1 2">
    <name type="scientific">Sporomusa malonica</name>
    <dbReference type="NCBI Taxonomy" id="112901"/>
    <lineage>
        <taxon>Bacteria</taxon>
        <taxon>Bacillati</taxon>
        <taxon>Bacillota</taxon>
        <taxon>Negativicutes</taxon>
        <taxon>Selenomonadales</taxon>
        <taxon>Sporomusaceae</taxon>
        <taxon>Sporomusa</taxon>
    </lineage>
</organism>
<protein>
    <submittedName>
        <fullName evidence="1">Uncharacterized protein</fullName>
    </submittedName>
</protein>
<dbReference type="RefSeq" id="WP_084575830.1">
    <property type="nucleotide sequence ID" value="NZ_CP155572.1"/>
</dbReference>
<dbReference type="EMBL" id="FWXI01000008">
    <property type="protein sequence ID" value="SMC75959.1"/>
    <property type="molecule type" value="Genomic_DNA"/>
</dbReference>
<sequence length="103" mass="12102">MYCEITYQMTGERWGIFPRDIGEFQARMWDTDGINNSDSNDTIIKKSVSIEIMSCSFTPDKKNKRHKEALEGLIGRLEKAGWEQLPERGVEWYNIRFRKIAPK</sequence>
<evidence type="ECO:0000313" key="1">
    <source>
        <dbReference type="EMBL" id="SMC75959.1"/>
    </source>
</evidence>
<gene>
    <name evidence="1" type="ORF">SAMN04488500_108133</name>
</gene>
<reference evidence="1 2" key="1">
    <citation type="submission" date="2017-04" db="EMBL/GenBank/DDBJ databases">
        <authorList>
            <person name="Afonso C.L."/>
            <person name="Miller P.J."/>
            <person name="Scott M.A."/>
            <person name="Spackman E."/>
            <person name="Goraichik I."/>
            <person name="Dimitrov K.M."/>
            <person name="Suarez D.L."/>
            <person name="Swayne D.E."/>
        </authorList>
    </citation>
    <scope>NUCLEOTIDE SEQUENCE [LARGE SCALE GENOMIC DNA]</scope>
    <source>
        <strain evidence="1 2">DSM 5090</strain>
    </source>
</reference>